<feature type="compositionally biased region" description="Polar residues" evidence="1">
    <location>
        <begin position="155"/>
        <end position="164"/>
    </location>
</feature>
<proteinExistence type="predicted"/>
<protein>
    <submittedName>
        <fullName evidence="2">Uncharacterized protein</fullName>
    </submittedName>
</protein>
<evidence type="ECO:0000256" key="1">
    <source>
        <dbReference type="SAM" id="MobiDB-lite"/>
    </source>
</evidence>
<reference evidence="2" key="1">
    <citation type="submission" date="2022-08" db="EMBL/GenBank/DDBJ databases">
        <authorList>
            <person name="Gutierrez-Valencia J."/>
        </authorList>
    </citation>
    <scope>NUCLEOTIDE SEQUENCE</scope>
</reference>
<dbReference type="Gene3D" id="2.60.40.790">
    <property type="match status" value="1"/>
</dbReference>
<dbReference type="PANTHER" id="PTHR34661">
    <property type="entry name" value="INCREASED DNA METHYLATION 3"/>
    <property type="match status" value="1"/>
</dbReference>
<name>A0AAV0H8A4_9ROSI</name>
<dbReference type="InterPro" id="IPR008978">
    <property type="entry name" value="HSP20-like_chaperone"/>
</dbReference>
<comment type="caution">
    <text evidence="2">The sequence shown here is derived from an EMBL/GenBank/DDBJ whole genome shotgun (WGS) entry which is preliminary data.</text>
</comment>
<sequence length="164" mass="17401">MDALKHPGAPEFKPTVAITGTASEGRAGPQLGSVDIGVSHEAYLFRVTLPGVRKNHGDVKCRIQRDGSVQIQGVRPPTSDFLGSFPGEFMLKVEELCPSGTVRIGFKLPGPVEPRLFVPTYRDGILEGVVMKCRMPSAASPLDGSSKPSDASPLAGSSQPDFKL</sequence>
<keyword evidence="3" id="KW-1185">Reference proteome</keyword>
<dbReference type="PANTHER" id="PTHR34661:SF2">
    <property type="entry name" value="SHSP DOMAIN-CONTAINING PROTEIN"/>
    <property type="match status" value="1"/>
</dbReference>
<dbReference type="EMBL" id="CAMGYJ010000002">
    <property type="protein sequence ID" value="CAI0381524.1"/>
    <property type="molecule type" value="Genomic_DNA"/>
</dbReference>
<evidence type="ECO:0000313" key="2">
    <source>
        <dbReference type="EMBL" id="CAI0381524.1"/>
    </source>
</evidence>
<evidence type="ECO:0000313" key="3">
    <source>
        <dbReference type="Proteomes" id="UP001154282"/>
    </source>
</evidence>
<organism evidence="2 3">
    <name type="scientific">Linum tenue</name>
    <dbReference type="NCBI Taxonomy" id="586396"/>
    <lineage>
        <taxon>Eukaryota</taxon>
        <taxon>Viridiplantae</taxon>
        <taxon>Streptophyta</taxon>
        <taxon>Embryophyta</taxon>
        <taxon>Tracheophyta</taxon>
        <taxon>Spermatophyta</taxon>
        <taxon>Magnoliopsida</taxon>
        <taxon>eudicotyledons</taxon>
        <taxon>Gunneridae</taxon>
        <taxon>Pentapetalae</taxon>
        <taxon>rosids</taxon>
        <taxon>fabids</taxon>
        <taxon>Malpighiales</taxon>
        <taxon>Linaceae</taxon>
        <taxon>Linum</taxon>
    </lineage>
</organism>
<dbReference type="AlphaFoldDB" id="A0AAV0H8A4"/>
<gene>
    <name evidence="2" type="ORF">LITE_LOCUS3186</name>
</gene>
<dbReference type="Proteomes" id="UP001154282">
    <property type="component" value="Unassembled WGS sequence"/>
</dbReference>
<accession>A0AAV0H8A4</accession>
<feature type="region of interest" description="Disordered" evidence="1">
    <location>
        <begin position="138"/>
        <end position="164"/>
    </location>
</feature>
<dbReference type="GO" id="GO:0005634">
    <property type="term" value="C:nucleus"/>
    <property type="evidence" value="ECO:0007669"/>
    <property type="project" value="TreeGrafter"/>
</dbReference>
<dbReference type="InterPro" id="IPR039321">
    <property type="entry name" value="IDM2/3-like"/>
</dbReference>